<dbReference type="GO" id="GO:0005524">
    <property type="term" value="F:ATP binding"/>
    <property type="evidence" value="ECO:0007669"/>
    <property type="project" value="UniProtKB-UniRule"/>
</dbReference>
<keyword evidence="12" id="KW-0460">Magnesium</keyword>
<dbReference type="InterPro" id="IPR005905">
    <property type="entry name" value="D_ala_D_ala"/>
</dbReference>
<evidence type="ECO:0000256" key="8">
    <source>
        <dbReference type="ARBA" id="ARBA00022984"/>
    </source>
</evidence>
<keyword evidence="7 10" id="KW-0133">Cell shape</keyword>
<evidence type="ECO:0000256" key="5">
    <source>
        <dbReference type="ARBA" id="ARBA00022741"/>
    </source>
</evidence>
<feature type="domain" description="ATP-grasp" evidence="14">
    <location>
        <begin position="134"/>
        <end position="339"/>
    </location>
</feature>
<dbReference type="PROSITE" id="PS50975">
    <property type="entry name" value="ATP_GRASP"/>
    <property type="match status" value="1"/>
</dbReference>
<protein>
    <recommendedName>
        <fullName evidence="10">D-alanine--D-alanine ligase</fullName>
        <ecNumber evidence="10">6.3.2.4</ecNumber>
    </recommendedName>
    <alternativeName>
        <fullName evidence="10">D-Ala-D-Ala ligase</fullName>
    </alternativeName>
    <alternativeName>
        <fullName evidence="10">D-alanylalanine synthetase</fullName>
    </alternativeName>
</protein>
<dbReference type="InterPro" id="IPR011127">
    <property type="entry name" value="Dala_Dala_lig_N"/>
</dbReference>
<evidence type="ECO:0000313" key="15">
    <source>
        <dbReference type="EMBL" id="HIU62246.1"/>
    </source>
</evidence>
<feature type="active site" evidence="11">
    <location>
        <position position="13"/>
    </location>
</feature>
<keyword evidence="12" id="KW-0479">Metal-binding</keyword>
<evidence type="ECO:0000256" key="10">
    <source>
        <dbReference type="HAMAP-Rule" id="MF_00047"/>
    </source>
</evidence>
<evidence type="ECO:0000256" key="7">
    <source>
        <dbReference type="ARBA" id="ARBA00022960"/>
    </source>
</evidence>
<dbReference type="SUPFAM" id="SSF52440">
    <property type="entry name" value="PreATP-grasp domain"/>
    <property type="match status" value="1"/>
</dbReference>
<dbReference type="NCBIfam" id="TIGR01205">
    <property type="entry name" value="D_ala_D_alaTIGR"/>
    <property type="match status" value="1"/>
</dbReference>
<keyword evidence="3 10" id="KW-0963">Cytoplasm</keyword>
<keyword evidence="12" id="KW-0464">Manganese</keyword>
<feature type="active site" evidence="11">
    <location>
        <position position="314"/>
    </location>
</feature>
<reference evidence="15" key="2">
    <citation type="journal article" date="2021" name="PeerJ">
        <title>Extensive microbial diversity within the chicken gut microbiome revealed by metagenomics and culture.</title>
        <authorList>
            <person name="Gilroy R."/>
            <person name="Ravi A."/>
            <person name="Getino M."/>
            <person name="Pursley I."/>
            <person name="Horton D.L."/>
            <person name="Alikhan N.F."/>
            <person name="Baker D."/>
            <person name="Gharbi K."/>
            <person name="Hall N."/>
            <person name="Watson M."/>
            <person name="Adriaenssens E.M."/>
            <person name="Foster-Nyarko E."/>
            <person name="Jarju S."/>
            <person name="Secka A."/>
            <person name="Antonio M."/>
            <person name="Oren A."/>
            <person name="Chaudhuri R.R."/>
            <person name="La Ragione R."/>
            <person name="Hildebrand F."/>
            <person name="Pallen M.J."/>
        </authorList>
    </citation>
    <scope>NUCLEOTIDE SEQUENCE</scope>
    <source>
        <strain evidence="15">9366</strain>
    </source>
</reference>
<comment type="pathway">
    <text evidence="10">Cell wall biogenesis; peptidoglycan biosynthesis.</text>
</comment>
<name>A0A9D1ML24_9FIRM</name>
<comment type="caution">
    <text evidence="15">The sequence shown here is derived from an EMBL/GenBank/DDBJ whole genome shotgun (WGS) entry which is preliminary data.</text>
</comment>
<evidence type="ECO:0000256" key="6">
    <source>
        <dbReference type="ARBA" id="ARBA00022840"/>
    </source>
</evidence>
<feature type="binding site" evidence="12">
    <location>
        <position position="307"/>
    </location>
    <ligand>
        <name>Mg(2+)</name>
        <dbReference type="ChEBI" id="CHEBI:18420"/>
        <label>1</label>
    </ligand>
</feature>
<comment type="function">
    <text evidence="10">Cell wall formation.</text>
</comment>
<dbReference type="SUPFAM" id="SSF56059">
    <property type="entry name" value="Glutathione synthetase ATP-binding domain-like"/>
    <property type="match status" value="1"/>
</dbReference>
<evidence type="ECO:0000256" key="12">
    <source>
        <dbReference type="PIRSR" id="PIRSR039102-3"/>
    </source>
</evidence>
<dbReference type="GO" id="GO:0005737">
    <property type="term" value="C:cytoplasm"/>
    <property type="evidence" value="ECO:0007669"/>
    <property type="project" value="UniProtKB-SubCell"/>
</dbReference>
<evidence type="ECO:0000256" key="9">
    <source>
        <dbReference type="ARBA" id="ARBA00023316"/>
    </source>
</evidence>
<dbReference type="InterPro" id="IPR011761">
    <property type="entry name" value="ATP-grasp"/>
</dbReference>
<dbReference type="GO" id="GO:0008360">
    <property type="term" value="P:regulation of cell shape"/>
    <property type="evidence" value="ECO:0007669"/>
    <property type="project" value="UniProtKB-KW"/>
</dbReference>
<organism evidence="15 16">
    <name type="scientific">Candidatus Caccalectryoclostridium excrementigallinarum</name>
    <dbReference type="NCBI Taxonomy" id="2840710"/>
    <lineage>
        <taxon>Bacteria</taxon>
        <taxon>Bacillati</taxon>
        <taxon>Bacillota</taxon>
        <taxon>Clostridia</taxon>
        <taxon>Christensenellales</taxon>
        <taxon>Christensenellaceae</taxon>
        <taxon>Christensenellaceae incertae sedis</taxon>
        <taxon>Candidatus Caccalectryoclostridium</taxon>
    </lineage>
</organism>
<feature type="binding site" evidence="12">
    <location>
        <position position="309"/>
    </location>
    <ligand>
        <name>Mg(2+)</name>
        <dbReference type="ChEBI" id="CHEBI:18420"/>
        <label>2</label>
    </ligand>
</feature>
<feature type="binding site" evidence="12">
    <location>
        <position position="307"/>
    </location>
    <ligand>
        <name>Mg(2+)</name>
        <dbReference type="ChEBI" id="CHEBI:18420"/>
        <label>2</label>
    </ligand>
</feature>
<comment type="similarity">
    <text evidence="2 10">Belongs to the D-alanine--D-alanine ligase family.</text>
</comment>
<keyword evidence="9 10" id="KW-0961">Cell wall biogenesis/degradation</keyword>
<dbReference type="PIRSF" id="PIRSF039102">
    <property type="entry name" value="Ddl/VanB"/>
    <property type="match status" value="1"/>
</dbReference>
<feature type="binding site" evidence="12">
    <location>
        <position position="294"/>
    </location>
    <ligand>
        <name>Mg(2+)</name>
        <dbReference type="ChEBI" id="CHEBI:18420"/>
        <label>1</label>
    </ligand>
</feature>
<evidence type="ECO:0000256" key="2">
    <source>
        <dbReference type="ARBA" id="ARBA00010871"/>
    </source>
</evidence>
<evidence type="ECO:0000256" key="13">
    <source>
        <dbReference type="PROSITE-ProRule" id="PRU00409"/>
    </source>
</evidence>
<keyword evidence="5 13" id="KW-0547">Nucleotide-binding</keyword>
<comment type="subcellular location">
    <subcellularLocation>
        <location evidence="1 10">Cytoplasm</location>
    </subcellularLocation>
</comment>
<dbReference type="Gene3D" id="3.30.1490.20">
    <property type="entry name" value="ATP-grasp fold, A domain"/>
    <property type="match status" value="1"/>
</dbReference>
<dbReference type="Gene3D" id="3.40.50.20">
    <property type="match status" value="1"/>
</dbReference>
<reference evidence="15" key="1">
    <citation type="submission" date="2020-10" db="EMBL/GenBank/DDBJ databases">
        <authorList>
            <person name="Gilroy R."/>
        </authorList>
    </citation>
    <scope>NUCLEOTIDE SEQUENCE</scope>
    <source>
        <strain evidence="15">9366</strain>
    </source>
</reference>
<dbReference type="Pfam" id="PF01820">
    <property type="entry name" value="Dala_Dala_lig_N"/>
    <property type="match status" value="1"/>
</dbReference>
<dbReference type="AlphaFoldDB" id="A0A9D1ML24"/>
<dbReference type="InterPro" id="IPR000291">
    <property type="entry name" value="D-Ala_lig_Van_CS"/>
</dbReference>
<gene>
    <name evidence="10" type="primary">ddl</name>
    <name evidence="15" type="ORF">IAB07_00570</name>
</gene>
<evidence type="ECO:0000313" key="16">
    <source>
        <dbReference type="Proteomes" id="UP000824145"/>
    </source>
</evidence>
<proteinExistence type="inferred from homology"/>
<dbReference type="GO" id="GO:0071555">
    <property type="term" value="P:cell wall organization"/>
    <property type="evidence" value="ECO:0007669"/>
    <property type="project" value="UniProtKB-KW"/>
</dbReference>
<feature type="active site" evidence="11">
    <location>
        <position position="178"/>
    </location>
</feature>
<evidence type="ECO:0000256" key="11">
    <source>
        <dbReference type="PIRSR" id="PIRSR039102-1"/>
    </source>
</evidence>
<dbReference type="PANTHER" id="PTHR23132:SF23">
    <property type="entry name" value="D-ALANINE--D-ALANINE LIGASE B"/>
    <property type="match status" value="1"/>
</dbReference>
<evidence type="ECO:0000259" key="14">
    <source>
        <dbReference type="PROSITE" id="PS50975"/>
    </source>
</evidence>
<dbReference type="GO" id="GO:0046872">
    <property type="term" value="F:metal ion binding"/>
    <property type="evidence" value="ECO:0007669"/>
    <property type="project" value="UniProtKB-KW"/>
</dbReference>
<dbReference type="PANTHER" id="PTHR23132">
    <property type="entry name" value="D-ALANINE--D-ALANINE LIGASE"/>
    <property type="match status" value="1"/>
</dbReference>
<evidence type="ECO:0000256" key="4">
    <source>
        <dbReference type="ARBA" id="ARBA00022598"/>
    </source>
</evidence>
<dbReference type="PROSITE" id="PS00843">
    <property type="entry name" value="DALA_DALA_LIGASE_1"/>
    <property type="match status" value="1"/>
</dbReference>
<dbReference type="InterPro" id="IPR013815">
    <property type="entry name" value="ATP_grasp_subdomain_1"/>
</dbReference>
<keyword evidence="8 10" id="KW-0573">Peptidoglycan synthesis</keyword>
<evidence type="ECO:0000256" key="1">
    <source>
        <dbReference type="ARBA" id="ARBA00004496"/>
    </source>
</evidence>
<dbReference type="EC" id="6.3.2.4" evidence="10"/>
<dbReference type="EMBL" id="DVNJ01000001">
    <property type="protein sequence ID" value="HIU62246.1"/>
    <property type="molecule type" value="Genomic_DNA"/>
</dbReference>
<dbReference type="Gene3D" id="3.30.470.20">
    <property type="entry name" value="ATP-grasp fold, B domain"/>
    <property type="match status" value="1"/>
</dbReference>
<dbReference type="Proteomes" id="UP000824145">
    <property type="component" value="Unassembled WGS sequence"/>
</dbReference>
<dbReference type="GO" id="GO:0009252">
    <property type="term" value="P:peptidoglycan biosynthetic process"/>
    <property type="evidence" value="ECO:0007669"/>
    <property type="project" value="UniProtKB-UniRule"/>
</dbReference>
<accession>A0A9D1ML24</accession>
<dbReference type="Pfam" id="PF07478">
    <property type="entry name" value="Dala_Dala_lig_C"/>
    <property type="match status" value="1"/>
</dbReference>
<dbReference type="InterPro" id="IPR011095">
    <property type="entry name" value="Dala_Dala_lig_C"/>
</dbReference>
<evidence type="ECO:0000256" key="3">
    <source>
        <dbReference type="ARBA" id="ARBA00022490"/>
    </source>
</evidence>
<comment type="catalytic activity">
    <reaction evidence="10">
        <text>2 D-alanine + ATP = D-alanyl-D-alanine + ADP + phosphate + H(+)</text>
        <dbReference type="Rhea" id="RHEA:11224"/>
        <dbReference type="ChEBI" id="CHEBI:15378"/>
        <dbReference type="ChEBI" id="CHEBI:30616"/>
        <dbReference type="ChEBI" id="CHEBI:43474"/>
        <dbReference type="ChEBI" id="CHEBI:57416"/>
        <dbReference type="ChEBI" id="CHEBI:57822"/>
        <dbReference type="ChEBI" id="CHEBI:456216"/>
        <dbReference type="EC" id="6.3.2.4"/>
    </reaction>
</comment>
<keyword evidence="6 13" id="KW-0067">ATP-binding</keyword>
<dbReference type="GO" id="GO:0008716">
    <property type="term" value="F:D-alanine-D-alanine ligase activity"/>
    <property type="evidence" value="ECO:0007669"/>
    <property type="project" value="UniProtKB-UniRule"/>
</dbReference>
<dbReference type="PROSITE" id="PS00844">
    <property type="entry name" value="DALA_DALA_LIGASE_2"/>
    <property type="match status" value="1"/>
</dbReference>
<comment type="cofactor">
    <cofactor evidence="12">
        <name>Mg(2+)</name>
        <dbReference type="ChEBI" id="CHEBI:18420"/>
    </cofactor>
    <cofactor evidence="12">
        <name>Mn(2+)</name>
        <dbReference type="ChEBI" id="CHEBI:29035"/>
    </cofactor>
    <text evidence="12">Binds 2 magnesium or manganese ions per subunit.</text>
</comment>
<dbReference type="HAMAP" id="MF_00047">
    <property type="entry name" value="Dala_Dala_lig"/>
    <property type="match status" value="1"/>
</dbReference>
<dbReference type="InterPro" id="IPR016185">
    <property type="entry name" value="PreATP-grasp_dom_sf"/>
</dbReference>
<keyword evidence="4 10" id="KW-0436">Ligase</keyword>
<sequence>MNIAVIYGGSSCERDVSVITALQAMEKLDKTKYEIYPVMLKESGGMLMPHNAEDIQTYITEKIIGAPVFFRGRDLCRGGSFVRRIAKIDCALICAHGAEGENGVLQGFLQLCGIPYTSPGVEASAVCMNKITSKSVFASLGIDVLSAAKVERGGEEQAHAYAKEIGYPVIVKPARQGSSIGIGVARSESELDEALAVAFEFDPLVLIERALEDFTEINCACVKSRGEIIVSSPERPLSRSEILTYEDKYLSGGKMSACGREFPAKLSEESCAAVQNAAATAYKELEMRGVVRFDFLIDKGGKIYLNEANTVPGSLADYLFTDKGIDGCRLMDILIEEACADTGERRGEFSSNVLRLYSQGVNACKTGGGHI</sequence>